<sequence>MSQIVEVAAAEHRHFGALVTIRMGEQPVRRLTPNEAGILSRALKAVADGASLEKQIFMSPIASDHEFEALAHPEGVAVKAPGCPDVFLDWIETRALAEALAKLAG</sequence>
<proteinExistence type="predicted"/>
<dbReference type="EMBL" id="VJMF01000038">
    <property type="protein sequence ID" value="TRL34471.1"/>
    <property type="molecule type" value="Genomic_DNA"/>
</dbReference>
<dbReference type="Proteomes" id="UP000245137">
    <property type="component" value="Unassembled WGS sequence"/>
</dbReference>
<evidence type="ECO:0000313" key="2">
    <source>
        <dbReference type="EMBL" id="TRL34471.1"/>
    </source>
</evidence>
<reference evidence="1" key="2">
    <citation type="submission" date="2018-02" db="EMBL/GenBank/DDBJ databases">
        <authorList>
            <person name="Cohen D.B."/>
            <person name="Kent A.D."/>
        </authorList>
    </citation>
    <scope>NUCLEOTIDE SEQUENCE</scope>
    <source>
        <strain evidence="1">DSM 17706</strain>
    </source>
</reference>
<reference evidence="2 4" key="3">
    <citation type="submission" date="2019-07" db="EMBL/GenBank/DDBJ databases">
        <title>Ln-dependent methylotrophs.</title>
        <authorList>
            <person name="Tani A."/>
        </authorList>
    </citation>
    <scope>NUCLEOTIDE SEQUENCE [LARGE SCALE GENOMIC DNA]</scope>
    <source>
        <strain evidence="2 4">SM89A</strain>
    </source>
</reference>
<accession>A0A2U1SVU5</accession>
<comment type="caution">
    <text evidence="1">The sequence shown here is derived from an EMBL/GenBank/DDBJ whole genome shotgun (WGS) entry which is preliminary data.</text>
</comment>
<evidence type="ECO:0000313" key="3">
    <source>
        <dbReference type="Proteomes" id="UP000245137"/>
    </source>
</evidence>
<evidence type="ECO:0000313" key="4">
    <source>
        <dbReference type="Proteomes" id="UP000316781"/>
    </source>
</evidence>
<protein>
    <submittedName>
        <fullName evidence="1">Uncharacterized protein</fullName>
    </submittedName>
</protein>
<dbReference type="OrthoDB" id="8447851at2"/>
<dbReference type="AlphaFoldDB" id="A0A2U1SVU5"/>
<dbReference type="RefSeq" id="WP_108915403.1">
    <property type="nucleotide sequence ID" value="NZ_BGJY01000001.1"/>
</dbReference>
<dbReference type="EMBL" id="PUIV01000001">
    <property type="protein sequence ID" value="PWB95726.1"/>
    <property type="molecule type" value="Genomic_DNA"/>
</dbReference>
<organism evidence="1 3">
    <name type="scientific">Methylosinus sporium</name>
    <dbReference type="NCBI Taxonomy" id="428"/>
    <lineage>
        <taxon>Bacteria</taxon>
        <taxon>Pseudomonadati</taxon>
        <taxon>Pseudomonadota</taxon>
        <taxon>Alphaproteobacteria</taxon>
        <taxon>Hyphomicrobiales</taxon>
        <taxon>Methylocystaceae</taxon>
        <taxon>Methylosinus</taxon>
    </lineage>
</organism>
<dbReference type="Proteomes" id="UP000316781">
    <property type="component" value="Unassembled WGS sequence"/>
</dbReference>
<keyword evidence="3" id="KW-1185">Reference proteome</keyword>
<gene>
    <name evidence="1" type="ORF">C5689_01020</name>
    <name evidence="2" type="ORF">FM996_09445</name>
</gene>
<reference evidence="1 3" key="1">
    <citation type="journal article" date="2018" name="Appl. Microbiol. Biotechnol.">
        <title>Co-cultivation of the strictly anaerobic methanogen Methanosarcina barkeri with aerobic methanotrophs in an oxygen-limited membrane bioreactor.</title>
        <authorList>
            <person name="In 't Zandt M.H."/>
            <person name="van den Bosch T.J.M."/>
            <person name="Rijkers R."/>
            <person name="van Kessel M.A.H.J."/>
            <person name="Jetten M.S.M."/>
            <person name="Welte C.U."/>
        </authorList>
    </citation>
    <scope>NUCLEOTIDE SEQUENCE [LARGE SCALE GENOMIC DNA]</scope>
    <source>
        <strain evidence="1 3">DSM 17706</strain>
    </source>
</reference>
<evidence type="ECO:0000313" key="1">
    <source>
        <dbReference type="EMBL" id="PWB95726.1"/>
    </source>
</evidence>
<name>A0A2U1SVU5_METSR</name>